<comment type="caution">
    <text evidence="5">The sequence shown here is derived from an EMBL/GenBank/DDBJ whole genome shotgun (WGS) entry which is preliminary data.</text>
</comment>
<feature type="domain" description="AMP-binding enzyme C-terminal" evidence="4">
    <location>
        <begin position="412"/>
        <end position="486"/>
    </location>
</feature>
<evidence type="ECO:0000259" key="4">
    <source>
        <dbReference type="Pfam" id="PF13193"/>
    </source>
</evidence>
<dbReference type="Gene3D" id="3.40.50.12780">
    <property type="entry name" value="N-terminal domain of ligase-like"/>
    <property type="match status" value="1"/>
</dbReference>
<dbReference type="Proteomes" id="UP000528964">
    <property type="component" value="Unassembled WGS sequence"/>
</dbReference>
<dbReference type="InterPro" id="IPR000873">
    <property type="entry name" value="AMP-dep_synth/lig_dom"/>
</dbReference>
<dbReference type="RefSeq" id="WP_183394337.1">
    <property type="nucleotide sequence ID" value="NZ_JACIDR010000001.1"/>
</dbReference>
<keyword evidence="2 5" id="KW-0436">Ligase</keyword>
<dbReference type="EMBL" id="JACIDR010000001">
    <property type="protein sequence ID" value="MBB3972550.1"/>
    <property type="molecule type" value="Genomic_DNA"/>
</dbReference>
<dbReference type="InterPro" id="IPR025110">
    <property type="entry name" value="AMP-bd_C"/>
</dbReference>
<organism evidence="5 6">
    <name type="scientific">Hansschlegelia beijingensis</name>
    <dbReference type="NCBI Taxonomy" id="1133344"/>
    <lineage>
        <taxon>Bacteria</taxon>
        <taxon>Pseudomonadati</taxon>
        <taxon>Pseudomonadota</taxon>
        <taxon>Alphaproteobacteria</taxon>
        <taxon>Hyphomicrobiales</taxon>
        <taxon>Methylopilaceae</taxon>
        <taxon>Hansschlegelia</taxon>
    </lineage>
</organism>
<gene>
    <name evidence="5" type="ORF">GGR24_001183</name>
</gene>
<dbReference type="GO" id="GO:0031956">
    <property type="term" value="F:medium-chain fatty acid-CoA ligase activity"/>
    <property type="evidence" value="ECO:0007669"/>
    <property type="project" value="TreeGrafter"/>
</dbReference>
<dbReference type="AlphaFoldDB" id="A0A7W6CWS0"/>
<evidence type="ECO:0000256" key="2">
    <source>
        <dbReference type="ARBA" id="ARBA00022598"/>
    </source>
</evidence>
<dbReference type="PANTHER" id="PTHR43201:SF5">
    <property type="entry name" value="MEDIUM-CHAIN ACYL-COA LIGASE ACSF2, MITOCHONDRIAL"/>
    <property type="match status" value="1"/>
</dbReference>
<dbReference type="PANTHER" id="PTHR43201">
    <property type="entry name" value="ACYL-COA SYNTHETASE"/>
    <property type="match status" value="1"/>
</dbReference>
<proteinExistence type="inferred from homology"/>
<dbReference type="Pfam" id="PF13193">
    <property type="entry name" value="AMP-binding_C"/>
    <property type="match status" value="1"/>
</dbReference>
<dbReference type="GO" id="GO:0006631">
    <property type="term" value="P:fatty acid metabolic process"/>
    <property type="evidence" value="ECO:0007669"/>
    <property type="project" value="TreeGrafter"/>
</dbReference>
<evidence type="ECO:0000256" key="1">
    <source>
        <dbReference type="ARBA" id="ARBA00006432"/>
    </source>
</evidence>
<name>A0A7W6CWS0_9HYPH</name>
<evidence type="ECO:0000313" key="5">
    <source>
        <dbReference type="EMBL" id="MBB3972550.1"/>
    </source>
</evidence>
<evidence type="ECO:0000313" key="6">
    <source>
        <dbReference type="Proteomes" id="UP000528964"/>
    </source>
</evidence>
<dbReference type="Gene3D" id="3.30.300.30">
    <property type="match status" value="1"/>
</dbReference>
<dbReference type="InterPro" id="IPR020845">
    <property type="entry name" value="AMP-binding_CS"/>
</dbReference>
<evidence type="ECO:0000259" key="3">
    <source>
        <dbReference type="Pfam" id="PF00501"/>
    </source>
</evidence>
<dbReference type="InterPro" id="IPR045851">
    <property type="entry name" value="AMP-bd_C_sf"/>
</dbReference>
<sequence length="499" mass="52683">MTFADIILPHAERRPDAPALSDLAGTVSYGELANRVDDAARRLAALGVEPGDRVMIVGENSIPLAVAILACARAGGVAVLENARRAPMEVDAILEHSRPRRALFVFEQSRDAEEHAARAGAQMVDQPAIGRLAVTGEHPCGSYAASGPDADPELAAFIYTTGTTGAPKGVMLTHDNLGFIAGMMGTLRGVGPTDRIYCVLPISHIMGLASVLLGGLNGGAHIHLRSRFSADACLADVAALGVTALQGATAMFAKLNEAAARAGWRAPHAMRFVAAGGAPIDLTVKARAEAVFGCTLHNGYGLTEAASLCWTRFEDDVSDDSVGRPLPGVELRLESPDGGAVPPGEAGELWARGPNVMRGYFRNPELTARALTPDGWFNTQDLARIDDDGRVYVVGRTKDVIIRSGFKVNPIEVEAALNRHPAIAHSAVVGRPAEGNEDVVAFIERHDRGSEPPGDLGAHLQRWLSPYKHPSKVVVVDALPLAQNGKVLKRLLVDIAKGA</sequence>
<dbReference type="InterPro" id="IPR042099">
    <property type="entry name" value="ANL_N_sf"/>
</dbReference>
<protein>
    <submittedName>
        <fullName evidence="5">Acyl-CoA synthetase (AMP-forming)/AMP-acid ligase II</fullName>
    </submittedName>
</protein>
<keyword evidence="6" id="KW-1185">Reference proteome</keyword>
<comment type="similarity">
    <text evidence="1">Belongs to the ATP-dependent AMP-binding enzyme family.</text>
</comment>
<reference evidence="5 6" key="1">
    <citation type="submission" date="2020-08" db="EMBL/GenBank/DDBJ databases">
        <title>Genomic Encyclopedia of Type Strains, Phase IV (KMG-IV): sequencing the most valuable type-strain genomes for metagenomic binning, comparative biology and taxonomic classification.</title>
        <authorList>
            <person name="Goeker M."/>
        </authorList>
    </citation>
    <scope>NUCLEOTIDE SEQUENCE [LARGE SCALE GENOMIC DNA]</scope>
    <source>
        <strain evidence="5 6">DSM 25481</strain>
    </source>
</reference>
<accession>A0A7W6CWS0</accession>
<dbReference type="Pfam" id="PF00501">
    <property type="entry name" value="AMP-binding"/>
    <property type="match status" value="1"/>
</dbReference>
<dbReference type="PROSITE" id="PS00455">
    <property type="entry name" value="AMP_BINDING"/>
    <property type="match status" value="1"/>
</dbReference>
<dbReference type="SUPFAM" id="SSF56801">
    <property type="entry name" value="Acetyl-CoA synthetase-like"/>
    <property type="match status" value="1"/>
</dbReference>
<feature type="domain" description="AMP-dependent synthetase/ligase" evidence="3">
    <location>
        <begin position="10"/>
        <end position="361"/>
    </location>
</feature>